<dbReference type="GO" id="GO:0042790">
    <property type="term" value="P:nucleolar large rRNA transcription by RNA polymerase I"/>
    <property type="evidence" value="ECO:0007669"/>
    <property type="project" value="TreeGrafter"/>
</dbReference>
<feature type="region of interest" description="Disordered" evidence="1">
    <location>
        <begin position="213"/>
        <end position="334"/>
    </location>
</feature>
<feature type="compositionally biased region" description="Basic and acidic residues" evidence="1">
    <location>
        <begin position="1"/>
        <end position="10"/>
    </location>
</feature>
<evidence type="ECO:0000313" key="4">
    <source>
        <dbReference type="Proteomes" id="UP000028524"/>
    </source>
</evidence>
<dbReference type="PANTHER" id="PTHR28244">
    <property type="entry name" value="RNA POLYMERASE I-SPECIFIC TRANSCRIPTION INITIATION FACTOR RRN11"/>
    <property type="match status" value="1"/>
</dbReference>
<dbReference type="Proteomes" id="UP000028524">
    <property type="component" value="Unassembled WGS sequence"/>
</dbReference>
<organism evidence="3 4">
    <name type="scientific">Stachybotrys chlorohalonatus (strain IBT 40285)</name>
    <dbReference type="NCBI Taxonomy" id="1283841"/>
    <lineage>
        <taxon>Eukaryota</taxon>
        <taxon>Fungi</taxon>
        <taxon>Dikarya</taxon>
        <taxon>Ascomycota</taxon>
        <taxon>Pezizomycotina</taxon>
        <taxon>Sordariomycetes</taxon>
        <taxon>Hypocreomycetidae</taxon>
        <taxon>Hypocreales</taxon>
        <taxon>Stachybotryaceae</taxon>
        <taxon>Stachybotrys</taxon>
    </lineage>
</organism>
<dbReference type="AlphaFoldDB" id="A0A084QEY6"/>
<keyword evidence="4" id="KW-1185">Reference proteome</keyword>
<dbReference type="HOGENOM" id="CLU_030819_0_0_1"/>
<dbReference type="PANTHER" id="PTHR28244:SF1">
    <property type="entry name" value="RNA POLYMERASE I-SPECIFIC TRANSCRIPTION INITIATION FACTOR RRN11"/>
    <property type="match status" value="1"/>
</dbReference>
<dbReference type="InParanoid" id="A0A084QEY6"/>
<dbReference type="GO" id="GO:0070860">
    <property type="term" value="C:RNA polymerase I core factor complex"/>
    <property type="evidence" value="ECO:0007669"/>
    <property type="project" value="TreeGrafter"/>
</dbReference>
<dbReference type="GO" id="GO:0017025">
    <property type="term" value="F:TBP-class protein binding"/>
    <property type="evidence" value="ECO:0007669"/>
    <property type="project" value="TreeGrafter"/>
</dbReference>
<dbReference type="OrthoDB" id="5346740at2759"/>
<name>A0A084QEY6_STAC4</name>
<accession>A0A084QEY6</accession>
<protein>
    <recommendedName>
        <fullName evidence="2">Extracellular mutant protein 11 C-terminal domain-containing protein</fullName>
    </recommendedName>
</protein>
<feature type="compositionally biased region" description="Basic and acidic residues" evidence="1">
    <location>
        <begin position="245"/>
        <end position="256"/>
    </location>
</feature>
<dbReference type="InterPro" id="IPR053029">
    <property type="entry name" value="RNA_pol_I-specific_init_factor"/>
</dbReference>
<feature type="compositionally biased region" description="Polar residues" evidence="1">
    <location>
        <begin position="26"/>
        <end position="40"/>
    </location>
</feature>
<sequence>MPPSLKDRGARLRHFALGPPGEDNKANSQDQNQDSSTNRQPGAPPAQRSQSLVKRSVTPQMTTQPSAPVAAVATRQEIVEAAKLPVPKTGRYAHVHQRDGSVASQPVLGSPPQIGTRRPRANSDDRRGLFAGSQLGDSFMASGLTTPQNEREEEEVEIVREVKKTAVPDTRIVPRAHFDRTVRHSDEAAAFLLQENGFMTVIPGAAHYNSSLMKDGFQGNHGNGRSHQKEAHHHARQLSTSPAERQPKLPVREAKQRRPYHGTGDHDEGEPGSSSPTFESTRWQQINFKKADPSRPTMFQDLDEDEQSSTPEPQMTPKASRIRPTPKKALMESSMPLVPALREEPKDKKRRRGSLDYDDRVLISMTYAELQKQPFDHDPIRAMTQNSHDLRGDDQLEKLERFRKQGEKEQRQLFVKMSMEEWEAAGDWFVDQFSDIMQKMKEARQNKRRIVRTFESEIAQREEAVRRKADVIEQKLGKMKQDGQRVVADKDI</sequence>
<dbReference type="EMBL" id="KL660790">
    <property type="protein sequence ID" value="KFA62521.1"/>
    <property type="molecule type" value="Genomic_DNA"/>
</dbReference>
<feature type="domain" description="Extracellular mutant protein 11 C-terminal" evidence="2">
    <location>
        <begin position="356"/>
        <end position="486"/>
    </location>
</feature>
<feature type="region of interest" description="Disordered" evidence="1">
    <location>
        <begin position="97"/>
        <end position="126"/>
    </location>
</feature>
<dbReference type="GO" id="GO:0001164">
    <property type="term" value="F:RNA polymerase I core promoter sequence-specific DNA binding"/>
    <property type="evidence" value="ECO:0007669"/>
    <property type="project" value="TreeGrafter"/>
</dbReference>
<feature type="compositionally biased region" description="Polar residues" evidence="1">
    <location>
        <begin position="272"/>
        <end position="287"/>
    </location>
</feature>
<dbReference type="InterPro" id="IPR029178">
    <property type="entry name" value="Ecm11_C"/>
</dbReference>
<reference evidence="3 4" key="1">
    <citation type="journal article" date="2014" name="BMC Genomics">
        <title>Comparative genome sequencing reveals chemotype-specific gene clusters in the toxigenic black mold Stachybotrys.</title>
        <authorList>
            <person name="Semeiks J."/>
            <person name="Borek D."/>
            <person name="Otwinowski Z."/>
            <person name="Grishin N.V."/>
        </authorList>
    </citation>
    <scope>NUCLEOTIDE SEQUENCE [LARGE SCALE GENOMIC DNA]</scope>
    <source>
        <strain evidence="3 4">IBT 40285</strain>
    </source>
</reference>
<evidence type="ECO:0000313" key="3">
    <source>
        <dbReference type="EMBL" id="KFA62521.1"/>
    </source>
</evidence>
<feature type="compositionally biased region" description="Polar residues" evidence="1">
    <location>
        <begin position="47"/>
        <end position="66"/>
    </location>
</feature>
<dbReference type="STRING" id="1283841.A0A084QEY6"/>
<evidence type="ECO:0000256" key="1">
    <source>
        <dbReference type="SAM" id="MobiDB-lite"/>
    </source>
</evidence>
<feature type="region of interest" description="Disordered" evidence="1">
    <location>
        <begin position="1"/>
        <end position="71"/>
    </location>
</feature>
<evidence type="ECO:0000259" key="2">
    <source>
        <dbReference type="Pfam" id="PF15463"/>
    </source>
</evidence>
<feature type="compositionally biased region" description="Basic residues" evidence="1">
    <location>
        <begin position="224"/>
        <end position="236"/>
    </location>
</feature>
<dbReference type="Pfam" id="PF15463">
    <property type="entry name" value="ECM11"/>
    <property type="match status" value="1"/>
</dbReference>
<gene>
    <name evidence="3" type="ORF">S40285_05590</name>
</gene>
<proteinExistence type="predicted"/>
<dbReference type="OMA" id="DHMGDGF"/>